<proteinExistence type="predicted"/>
<reference evidence="3 4" key="1">
    <citation type="journal article" date="2017" name="Nature">
        <title>The Apostasia genome and the evolution of orchids.</title>
        <authorList>
            <person name="Zhang G.Q."/>
            <person name="Liu K.W."/>
            <person name="Li Z."/>
            <person name="Lohaus R."/>
            <person name="Hsiao Y.Y."/>
            <person name="Niu S.C."/>
            <person name="Wang J.Y."/>
            <person name="Lin Y.C."/>
            <person name="Xu Q."/>
            <person name="Chen L.J."/>
            <person name="Yoshida K."/>
            <person name="Fujiwara S."/>
            <person name="Wang Z.W."/>
            <person name="Zhang Y.Q."/>
            <person name="Mitsuda N."/>
            <person name="Wang M."/>
            <person name="Liu G.H."/>
            <person name="Pecoraro L."/>
            <person name="Huang H.X."/>
            <person name="Xiao X.J."/>
            <person name="Lin M."/>
            <person name="Wu X.Y."/>
            <person name="Wu W.L."/>
            <person name="Chen Y.Y."/>
            <person name="Chang S.B."/>
            <person name="Sakamoto S."/>
            <person name="Ohme-Takagi M."/>
            <person name="Yagi M."/>
            <person name="Zeng S.J."/>
            <person name="Shen C.Y."/>
            <person name="Yeh C.M."/>
            <person name="Luo Y.B."/>
            <person name="Tsai W.C."/>
            <person name="Van de Peer Y."/>
            <person name="Liu Z.J."/>
        </authorList>
    </citation>
    <scope>NUCLEOTIDE SEQUENCE [LARGE SCALE GENOMIC DNA]</scope>
    <source>
        <strain evidence="4">cv. Shenzhen</strain>
        <tissue evidence="3">Stem</tissue>
    </source>
</reference>
<evidence type="ECO:0000313" key="4">
    <source>
        <dbReference type="Proteomes" id="UP000236161"/>
    </source>
</evidence>
<dbReference type="Proteomes" id="UP000236161">
    <property type="component" value="Unassembled WGS sequence"/>
</dbReference>
<dbReference type="AlphaFoldDB" id="A0A2I0A0K0"/>
<feature type="region of interest" description="Disordered" evidence="1">
    <location>
        <begin position="102"/>
        <end position="126"/>
    </location>
</feature>
<evidence type="ECO:0000256" key="1">
    <source>
        <dbReference type="SAM" id="MobiDB-lite"/>
    </source>
</evidence>
<keyword evidence="2" id="KW-0812">Transmembrane</keyword>
<organism evidence="3 4">
    <name type="scientific">Apostasia shenzhenica</name>
    <dbReference type="NCBI Taxonomy" id="1088818"/>
    <lineage>
        <taxon>Eukaryota</taxon>
        <taxon>Viridiplantae</taxon>
        <taxon>Streptophyta</taxon>
        <taxon>Embryophyta</taxon>
        <taxon>Tracheophyta</taxon>
        <taxon>Spermatophyta</taxon>
        <taxon>Magnoliopsida</taxon>
        <taxon>Liliopsida</taxon>
        <taxon>Asparagales</taxon>
        <taxon>Orchidaceae</taxon>
        <taxon>Apostasioideae</taxon>
        <taxon>Apostasia</taxon>
    </lineage>
</organism>
<feature type="compositionally biased region" description="Basic and acidic residues" evidence="1">
    <location>
        <begin position="102"/>
        <end position="116"/>
    </location>
</feature>
<dbReference type="OrthoDB" id="690661at2759"/>
<keyword evidence="2" id="KW-1133">Transmembrane helix</keyword>
<accession>A0A2I0A0K0</accession>
<protein>
    <submittedName>
        <fullName evidence="3">Uncharacterized protein</fullName>
    </submittedName>
</protein>
<name>A0A2I0A0K0_9ASPA</name>
<keyword evidence="4" id="KW-1185">Reference proteome</keyword>
<gene>
    <name evidence="3" type="ORF">AXF42_Ash010759</name>
</gene>
<keyword evidence="2" id="KW-0472">Membrane</keyword>
<feature type="transmembrane region" description="Helical" evidence="2">
    <location>
        <begin position="73"/>
        <end position="94"/>
    </location>
</feature>
<evidence type="ECO:0000313" key="3">
    <source>
        <dbReference type="EMBL" id="PKA49075.1"/>
    </source>
</evidence>
<dbReference type="EMBL" id="KZ452040">
    <property type="protein sequence ID" value="PKA49075.1"/>
    <property type="molecule type" value="Genomic_DNA"/>
</dbReference>
<evidence type="ECO:0000256" key="2">
    <source>
        <dbReference type="SAM" id="Phobius"/>
    </source>
</evidence>
<sequence>MSAFVVLAGKKAVPGQFPRLGSTLHTISEASASINCWGKKGCLFPPTFASDLSTDSFMGINKNYSSSNFLMKLFLLIFLMISHSLLLCALAQGIKTANNEEKIRAGEKEDRDEGKQRPNPAERGIGITGFNSHWEAFRTWIKLTSMNFCPRNFWLAAEDIPGLESKPLDMRFFPLAFQSLSVPPIVSLLPKVKGEDPNLSAALHSSAIISKLKKQ</sequence>